<evidence type="ECO:0000313" key="4">
    <source>
        <dbReference type="Proteomes" id="UP000070700"/>
    </source>
</evidence>
<dbReference type="InterPro" id="IPR010730">
    <property type="entry name" value="HET"/>
</dbReference>
<feature type="domain" description="Heterokaryon incompatibility" evidence="1">
    <location>
        <begin position="33"/>
        <end position="125"/>
    </location>
</feature>
<evidence type="ECO:0000259" key="2">
    <source>
        <dbReference type="Pfam" id="PF26640"/>
    </source>
</evidence>
<dbReference type="RefSeq" id="XP_018066341.1">
    <property type="nucleotide sequence ID" value="XM_018212258.1"/>
</dbReference>
<feature type="domain" description="DUF8212" evidence="2">
    <location>
        <begin position="241"/>
        <end position="269"/>
    </location>
</feature>
<dbReference type="AlphaFoldDB" id="A0A194WVK2"/>
<dbReference type="Proteomes" id="UP000070700">
    <property type="component" value="Unassembled WGS sequence"/>
</dbReference>
<evidence type="ECO:0000259" key="1">
    <source>
        <dbReference type="Pfam" id="PF06985"/>
    </source>
</evidence>
<reference evidence="3 4" key="1">
    <citation type="submission" date="2015-10" db="EMBL/GenBank/DDBJ databases">
        <title>Full genome of DAOMC 229536 Phialocephala scopiformis, a fungal endophyte of spruce producing the potent anti-insectan compound rugulosin.</title>
        <authorList>
            <consortium name="DOE Joint Genome Institute"/>
            <person name="Walker A.K."/>
            <person name="Frasz S.L."/>
            <person name="Seifert K.A."/>
            <person name="Miller J.D."/>
            <person name="Mondo S.J."/>
            <person name="Labutti K."/>
            <person name="Lipzen A."/>
            <person name="Dockter R."/>
            <person name="Kennedy M."/>
            <person name="Grigoriev I.V."/>
            <person name="Spatafora J.W."/>
        </authorList>
    </citation>
    <scope>NUCLEOTIDE SEQUENCE [LARGE SCALE GENOMIC DNA]</scope>
    <source>
        <strain evidence="3 4">CBS 120377</strain>
    </source>
</reference>
<dbReference type="PANTHER" id="PTHR10622">
    <property type="entry name" value="HET DOMAIN-CONTAINING PROTEIN"/>
    <property type="match status" value="1"/>
</dbReference>
<organism evidence="3 4">
    <name type="scientific">Mollisia scopiformis</name>
    <name type="common">Conifer needle endophyte fungus</name>
    <name type="synonym">Phialocephala scopiformis</name>
    <dbReference type="NCBI Taxonomy" id="149040"/>
    <lineage>
        <taxon>Eukaryota</taxon>
        <taxon>Fungi</taxon>
        <taxon>Dikarya</taxon>
        <taxon>Ascomycota</taxon>
        <taxon>Pezizomycotina</taxon>
        <taxon>Leotiomycetes</taxon>
        <taxon>Helotiales</taxon>
        <taxon>Mollisiaceae</taxon>
        <taxon>Mollisia</taxon>
    </lineage>
</organism>
<dbReference type="KEGG" id="psco:LY89DRAFT_653565"/>
<dbReference type="Pfam" id="PF06985">
    <property type="entry name" value="HET"/>
    <property type="match status" value="1"/>
</dbReference>
<dbReference type="InterPro" id="IPR058525">
    <property type="entry name" value="DUF8212"/>
</dbReference>
<evidence type="ECO:0000313" key="3">
    <source>
        <dbReference type="EMBL" id="KUJ11986.1"/>
    </source>
</evidence>
<protein>
    <submittedName>
        <fullName evidence="3">Uncharacterized protein</fullName>
    </submittedName>
</protein>
<sequence length="291" mass="33320">MAPLRLLDVNSMQFADGRYLADKERQSGKVVPYAILSHRWLAEEDEVQFDDIKSVEVAVSKKGFAKIFKSCRLAKEQGLEFVWLDTCCIDKGNPAELQESINSMYRWYQDAAVCYAYLKDTEATFPSSMENDECSSNVRPMGDVCGGWTLQELIAPRRVEFYDTNWQALGDKHFLKDRISAVTKIDRAILEGSKSLEDCSVAARLSWASIRQTVKIEDRAYSLLGLLGANMPMLYGEVEKSFMRLQEEIIKTSDDHSIFAWKGSQRRVSRSSRRLLRQLSELWICQVHSFP</sequence>
<dbReference type="Pfam" id="PF26640">
    <property type="entry name" value="DUF8212"/>
    <property type="match status" value="1"/>
</dbReference>
<dbReference type="PANTHER" id="PTHR10622:SF10">
    <property type="entry name" value="HET DOMAIN-CONTAINING PROTEIN"/>
    <property type="match status" value="1"/>
</dbReference>
<dbReference type="InParanoid" id="A0A194WVK2"/>
<dbReference type="GeneID" id="28821984"/>
<accession>A0A194WVK2</accession>
<dbReference type="OrthoDB" id="674604at2759"/>
<proteinExistence type="predicted"/>
<gene>
    <name evidence="3" type="ORF">LY89DRAFT_653565</name>
</gene>
<dbReference type="EMBL" id="KQ947425">
    <property type="protein sequence ID" value="KUJ11986.1"/>
    <property type="molecule type" value="Genomic_DNA"/>
</dbReference>
<name>A0A194WVK2_MOLSC</name>
<keyword evidence="4" id="KW-1185">Reference proteome</keyword>